<dbReference type="PANTHER" id="PTHR35046:SF26">
    <property type="entry name" value="RNA-DIRECTED DNA POLYMERASE"/>
    <property type="match status" value="1"/>
</dbReference>
<dbReference type="Gene3D" id="2.40.70.10">
    <property type="entry name" value="Acid Proteases"/>
    <property type="match status" value="1"/>
</dbReference>
<dbReference type="AlphaFoldDB" id="A0AAV2G9N6"/>
<protein>
    <submittedName>
        <fullName evidence="2">Uncharacterized protein</fullName>
    </submittedName>
</protein>
<dbReference type="InterPro" id="IPR021109">
    <property type="entry name" value="Peptidase_aspartic_dom_sf"/>
</dbReference>
<sequence length="399" mass="44726">MENSLRAKELVEGSKEEQQARFCGIEKSPAVVIKHRESDEQRDNLFHSRCFVDEKLVSLVIDGGSCANLVIFDAVKKLGLTTQKHPQPYSLSWINEHGTLNVTKRALVRFKLGSYEDEVVCDVVPKHKAHVLLGRPWKFDRRVIHDGWENSYTFKHEGKKIKLKPMSPDAVFADLKHMEENRNEGKSVQAQLWVQRRVGFNFMSFRKPQKEEFSSESTSHNNPCSARKELCFAPVKSNLEKADELEELKEGSSQLESEKVFFEGIGLSTSGVGASGIPEFARIEPLMNTSPSCPTSKKQNSDQALVGKPAGEASTCKNGTESYEKTPELLKTRSIELKLPALEDYASEISPLFSSNGVEEGSLLGNTMAHELTPTDIAESLKSAPKRFNVDRFKPKRPE</sequence>
<organism evidence="2 3">
    <name type="scientific">Linum trigynum</name>
    <dbReference type="NCBI Taxonomy" id="586398"/>
    <lineage>
        <taxon>Eukaryota</taxon>
        <taxon>Viridiplantae</taxon>
        <taxon>Streptophyta</taxon>
        <taxon>Embryophyta</taxon>
        <taxon>Tracheophyta</taxon>
        <taxon>Spermatophyta</taxon>
        <taxon>Magnoliopsida</taxon>
        <taxon>eudicotyledons</taxon>
        <taxon>Gunneridae</taxon>
        <taxon>Pentapetalae</taxon>
        <taxon>rosids</taxon>
        <taxon>fabids</taxon>
        <taxon>Malpighiales</taxon>
        <taxon>Linaceae</taxon>
        <taxon>Linum</taxon>
    </lineage>
</organism>
<dbReference type="CDD" id="cd00303">
    <property type="entry name" value="retropepsin_like"/>
    <property type="match status" value="1"/>
</dbReference>
<keyword evidence="3" id="KW-1185">Reference proteome</keyword>
<name>A0AAV2G9N6_9ROSI</name>
<gene>
    <name evidence="2" type="ORF">LTRI10_LOCUS46857</name>
</gene>
<dbReference type="Proteomes" id="UP001497516">
    <property type="component" value="Chromosome 8"/>
</dbReference>
<dbReference type="EMBL" id="OZ034821">
    <property type="protein sequence ID" value="CAL1407176.1"/>
    <property type="molecule type" value="Genomic_DNA"/>
</dbReference>
<accession>A0AAV2G9N6</accession>
<feature type="compositionally biased region" description="Polar residues" evidence="1">
    <location>
        <begin position="291"/>
        <end position="303"/>
    </location>
</feature>
<proteinExistence type="predicted"/>
<evidence type="ECO:0000313" key="3">
    <source>
        <dbReference type="Proteomes" id="UP001497516"/>
    </source>
</evidence>
<reference evidence="2 3" key="1">
    <citation type="submission" date="2024-04" db="EMBL/GenBank/DDBJ databases">
        <authorList>
            <person name="Fracassetti M."/>
        </authorList>
    </citation>
    <scope>NUCLEOTIDE SEQUENCE [LARGE SCALE GENOMIC DNA]</scope>
</reference>
<dbReference type="PANTHER" id="PTHR35046">
    <property type="entry name" value="ZINC KNUCKLE (CCHC-TYPE) FAMILY PROTEIN"/>
    <property type="match status" value="1"/>
</dbReference>
<evidence type="ECO:0000313" key="2">
    <source>
        <dbReference type="EMBL" id="CAL1407176.1"/>
    </source>
</evidence>
<feature type="region of interest" description="Disordered" evidence="1">
    <location>
        <begin position="291"/>
        <end position="320"/>
    </location>
</feature>
<evidence type="ECO:0000256" key="1">
    <source>
        <dbReference type="SAM" id="MobiDB-lite"/>
    </source>
</evidence>